<gene>
    <name evidence="2" type="ORF">ADEAN_000304000</name>
</gene>
<feature type="compositionally biased region" description="Low complexity" evidence="1">
    <location>
        <begin position="554"/>
        <end position="577"/>
    </location>
</feature>
<evidence type="ECO:0000313" key="2">
    <source>
        <dbReference type="EMBL" id="CAD2215585.1"/>
    </source>
</evidence>
<accession>A0A7G2C817</accession>
<proteinExistence type="predicted"/>
<feature type="compositionally biased region" description="Polar residues" evidence="1">
    <location>
        <begin position="473"/>
        <end position="496"/>
    </location>
</feature>
<feature type="compositionally biased region" description="Polar residues" evidence="1">
    <location>
        <begin position="584"/>
        <end position="598"/>
    </location>
</feature>
<feature type="compositionally biased region" description="Basic and acidic residues" evidence="1">
    <location>
        <begin position="540"/>
        <end position="553"/>
    </location>
</feature>
<dbReference type="EMBL" id="LR877149">
    <property type="protein sequence ID" value="CAD2215585.1"/>
    <property type="molecule type" value="Genomic_DNA"/>
</dbReference>
<protein>
    <submittedName>
        <fullName evidence="2">Uncharacterized protein</fullName>
    </submittedName>
</protein>
<feature type="compositionally biased region" description="Polar residues" evidence="1">
    <location>
        <begin position="1028"/>
        <end position="1044"/>
    </location>
</feature>
<feature type="region of interest" description="Disordered" evidence="1">
    <location>
        <begin position="29"/>
        <end position="63"/>
    </location>
</feature>
<dbReference type="AlphaFoldDB" id="A0A7G2C817"/>
<name>A0A7G2C817_9TRYP</name>
<dbReference type="Proteomes" id="UP000515908">
    <property type="component" value="Chromosome 05"/>
</dbReference>
<dbReference type="VEuPathDB" id="TriTrypDB:ADEAN_000304000"/>
<feature type="region of interest" description="Disordered" evidence="1">
    <location>
        <begin position="444"/>
        <end position="606"/>
    </location>
</feature>
<reference evidence="2 3" key="1">
    <citation type="submission" date="2020-08" db="EMBL/GenBank/DDBJ databases">
        <authorList>
            <person name="Newling K."/>
            <person name="Davey J."/>
            <person name="Forrester S."/>
        </authorList>
    </citation>
    <scope>NUCLEOTIDE SEQUENCE [LARGE SCALE GENOMIC DNA]</scope>
    <source>
        <strain evidence="3">Crithidia deanei Carvalho (ATCC PRA-265)</strain>
    </source>
</reference>
<feature type="region of interest" description="Disordered" evidence="1">
    <location>
        <begin position="1023"/>
        <end position="1044"/>
    </location>
</feature>
<feature type="compositionally biased region" description="Low complexity" evidence="1">
    <location>
        <begin position="519"/>
        <end position="539"/>
    </location>
</feature>
<evidence type="ECO:0000313" key="3">
    <source>
        <dbReference type="Proteomes" id="UP000515908"/>
    </source>
</evidence>
<sequence length="1044" mass="115737">MALVPLEEDLTNQIHQVQQRRKLLHDATVVEETGKGKSKSPSPSAAPVKQEPPRTVDGPTLNDLKSPNYPFLLCEEAPPSYIPPPVPFDVEGEVDILKQKVLQVQQEFTKYEKKLKKEGRVARSEKTGEVNETGAKKTALSEEQIVEFFSLSTNFAELAWAVSTLIWFYRWVLSHSISHLWNCKESLEYALQDNNQPLPTTSEEMDAALEQFPFTQAVSILDNDRSATIAQERRRIRSVSRTFKDGLPAIAVNAATSSYLSTEEKYMYQEFFNQSEHLMLLLNHAKLLEKSQAALKSRGGSAGGSNSRDPSLDAQTGALMTEEDMMNVRMLTEDAMSAMGAEEQVIESLIDTIADRKKNGVAFDVSPEERERSRTAMVAVYGCVVSDMRLMGEQMSVAAEFLNKYEGWLRFYGLGGHDPLMERLSKITGGNYWPVLPSYGGHPNGHSHSHGGDYGDDFVNPTDAFIKPRESTNPRSGVDSHTQSVRNSTENTTRQKPNPRPRVTSPESPPVRSSQESVPKQQQQPQPKPKASQAAPAAKNNEKSAESSQRPREAAAAPAAAPKPKTAPAPKAAPASEAPKHQDPSASRRSTNATSQNDLYPIRTFDTPKSAPTFDDNAIANVFFQILQLVDNYRKVKGQTADDAKLARAWQIVCLRYTVLRVVNGEWNASNLVQRIDGIGASLQEKLAQSTVFSELKINASGLLAVVFLLASLMKATPKSTQPLLPVSVVVHILFPANDYKQEVEYTLTAAETDRWGALLDALWVQADPSGSAHGGFLAQPERAEVKFLRLLAIEVQGRSAGKATITLQYATADLLDRKTRLFRTVVDCERGLHRRYQLTRSLLVALYELETRGHLPSYACRTEEVKALPFGKVLFLTDDRSYLCGILSPGAIQLKRIHQHLGDKLARPGTEALKSEPFVRYTKKPNFSTIGLLLSEAMHYIAMVTEPHLSDVFLTAESLKEQSEWELDNKVLPRSFSSSSRHPVAVALNREKALANRNCISIHRFINPLIRQLDDSIQQLPAETKSSRSNSMLAGSSKRNSVV</sequence>
<organism evidence="2 3">
    <name type="scientific">Angomonas deanei</name>
    <dbReference type="NCBI Taxonomy" id="59799"/>
    <lineage>
        <taxon>Eukaryota</taxon>
        <taxon>Discoba</taxon>
        <taxon>Euglenozoa</taxon>
        <taxon>Kinetoplastea</taxon>
        <taxon>Metakinetoplastina</taxon>
        <taxon>Trypanosomatida</taxon>
        <taxon>Trypanosomatidae</taxon>
        <taxon>Strigomonadinae</taxon>
        <taxon>Angomonas</taxon>
    </lineage>
</organism>
<evidence type="ECO:0000256" key="1">
    <source>
        <dbReference type="SAM" id="MobiDB-lite"/>
    </source>
</evidence>
<keyword evidence="3" id="KW-1185">Reference proteome</keyword>